<dbReference type="Proteomes" id="UP000807555">
    <property type="component" value="Unassembled WGS sequence"/>
</dbReference>
<comment type="caution">
    <text evidence="3">The sequence shown here is derived from an EMBL/GenBank/DDBJ whole genome shotgun (WGS) entry which is preliminary data.</text>
</comment>
<dbReference type="RefSeq" id="WP_060815934.1">
    <property type="nucleotide sequence ID" value="NZ_ABTEQQ020000002.1"/>
</dbReference>
<accession>A0AAQ0V6J5</accession>
<feature type="domain" description="T6SS Phospholipase effector Tle1-like catalytic" evidence="1">
    <location>
        <begin position="366"/>
        <end position="454"/>
    </location>
</feature>
<dbReference type="InterPro" id="IPR052947">
    <property type="entry name" value="T6SS_Hcp1_domain"/>
</dbReference>
<dbReference type="AlphaFoldDB" id="A0AAQ0V6J5"/>
<evidence type="ECO:0000259" key="1">
    <source>
        <dbReference type="Pfam" id="PF09994"/>
    </source>
</evidence>
<sequence length="660" mass="73176">MGDIIYVTIEGEHQGDISSGCGTTTSVGNRWQQGHEDEIFVFSLTQGISNTGMGVKHQGLSFSKVIDKASPLLTNAINNNENLKMRFDIYRINRFGRWEKYYVIKLRGARLNRLVSESRQNSLDYEYISLDYDYIHCQHLLAGTEFDYLVTPERYNQLFPVAQVISPPPEPEKRKVTLVLGIFFDGTGNNAVNTRNMLAACTAQHFDIDNPDAERILQKSASEKMGLSGAEATSYYGYYTNIHWLNELYLKRYPPDGHYIQYAVYIEGIGTQAGEADSMIGLGLGTSDYGVIAKTDDAVAQLAEAIKATIRMLKGKFIIENLLFDIFGFSRGAAAARHFANRVQSEDGAIINAINAGMVKQVYTGKPAGKTRFIGIFDTVTAVGTPFNGLNPHSADTGDVNIRLRPGVAQKVFHITAQHECRYNFALNSVAPAWPEITLPGVHSDIGGGYLPKTREDLFLTRPQVGTLPSNQPDERSGAYRKTMAQLPVLEASPAIAPIIRTNEITPEVWSDDYAATDRYGQMQKRSFAALTLRQRIVRNDWSKVVLRVMVDAAKEAGVMFEPLENKKDIQIPGELLTFYEHATRIGKSARLRQPAIGFSGQDIEIIAKTYIHCSANWNAVAVSKTGKPQGGVSASETIGFVNRPDVGWLRTVYNMDGKQ</sequence>
<protein>
    <submittedName>
        <fullName evidence="3">Type VI secretion system tube protein Hcp</fullName>
    </submittedName>
</protein>
<reference evidence="4" key="1">
    <citation type="submission" date="2018-10" db="EMBL/GenBank/DDBJ databases">
        <title>FDA dAtabase for Regulatory Grade micrObial Sequences (FDA-ARGOS): Supporting development and validation of Infectious Disease Dx tests.</title>
        <authorList>
            <person name="Goldberg B."/>
            <person name="Campos J."/>
            <person name="Tallon L."/>
            <person name="Sadzewicz L."/>
            <person name="Zhao X."/>
            <person name="Vavikolanu K."/>
            <person name="Mehta A."/>
            <person name="Aluvathingal J."/>
            <person name="Nadendla S."/>
            <person name="Geyer C."/>
            <person name="Nandy P."/>
            <person name="Yan Y."/>
            <person name="Sichtig H."/>
        </authorList>
    </citation>
    <scope>NUCLEOTIDE SEQUENCE [LARGE SCALE GENOMIC DNA]</scope>
    <source>
        <strain evidence="4">FDAARGOS_526</strain>
    </source>
</reference>
<dbReference type="SUPFAM" id="SSF141452">
    <property type="entry name" value="Hcp1-like"/>
    <property type="match status" value="1"/>
</dbReference>
<evidence type="ECO:0000313" key="2">
    <source>
        <dbReference type="EMBL" id="MBJ9869527.1"/>
    </source>
</evidence>
<evidence type="ECO:0000313" key="4">
    <source>
        <dbReference type="Proteomes" id="UP000282299"/>
    </source>
</evidence>
<organism evidence="3 4">
    <name type="scientific">Citrobacter koseri</name>
    <name type="common">Citrobacter diversus</name>
    <dbReference type="NCBI Taxonomy" id="545"/>
    <lineage>
        <taxon>Bacteria</taxon>
        <taxon>Pseudomonadati</taxon>
        <taxon>Pseudomonadota</taxon>
        <taxon>Gammaproteobacteria</taxon>
        <taxon>Enterobacterales</taxon>
        <taxon>Enterobacteriaceae</taxon>
        <taxon>Citrobacter</taxon>
    </lineage>
</organism>
<dbReference type="PANTHER" id="PTHR34319">
    <property type="entry name" value="MAJOR EXPORTED PROTEIN"/>
    <property type="match status" value="1"/>
</dbReference>
<dbReference type="NCBIfam" id="TIGR03344">
    <property type="entry name" value="VI_effect_Hcp1"/>
    <property type="match status" value="1"/>
</dbReference>
<dbReference type="Proteomes" id="UP000282299">
    <property type="component" value="Unassembled WGS sequence"/>
</dbReference>
<dbReference type="InterPro" id="IPR036624">
    <property type="entry name" value="Hcp1-lik_sf"/>
</dbReference>
<reference evidence="2" key="3">
    <citation type="submission" date="2020-11" db="EMBL/GenBank/DDBJ databases">
        <title>Enhanced detection system for hospital associated transmission using whole genome sequencing surveillance.</title>
        <authorList>
            <person name="Harrison L.H."/>
            <person name="Van Tyne D."/>
            <person name="Marsh J.W."/>
            <person name="Griffith M.P."/>
            <person name="Snyder D.J."/>
            <person name="Cooper V.S."/>
            <person name="Mustapha M."/>
        </authorList>
    </citation>
    <scope>NUCLEOTIDE SEQUENCE</scope>
    <source>
        <strain evidence="2">CB00014</strain>
    </source>
</reference>
<reference evidence="3" key="2">
    <citation type="submission" date="2018-10" db="EMBL/GenBank/DDBJ databases">
        <title>FDA dAtabase for Regulatory Grade micrObial Sequences (FDA-ARGOS): Supporting development and validation of Infectious Disease Dx tests.</title>
        <authorList>
            <person name="Campos J."/>
            <person name="Goldberg B."/>
            <person name="Tallon L.J."/>
            <person name="Sadzewicz L."/>
            <person name="Zhao X."/>
            <person name="Vavikolanu K."/>
            <person name="Mehta A."/>
            <person name="Aluvathingal J."/>
            <person name="Nadendla S."/>
            <person name="Geyer C."/>
            <person name="Nandy P."/>
            <person name="Yan Y."/>
            <person name="Sichtig H."/>
        </authorList>
    </citation>
    <scope>NUCLEOTIDE SEQUENCE</scope>
    <source>
        <strain evidence="3">FDAARGOS_526</strain>
    </source>
</reference>
<evidence type="ECO:0000313" key="3">
    <source>
        <dbReference type="EMBL" id="RSC15713.1"/>
    </source>
</evidence>
<dbReference type="EMBL" id="RKIT01000002">
    <property type="protein sequence ID" value="RSC15713.1"/>
    <property type="molecule type" value="Genomic_DNA"/>
</dbReference>
<dbReference type="Gene3D" id="2.30.110.20">
    <property type="entry name" value="Hcp1-like"/>
    <property type="match status" value="1"/>
</dbReference>
<dbReference type="PANTHER" id="PTHR34319:SF7">
    <property type="entry name" value="HNH ENDONUCLEASE DOMAIN-CONTAINING PROTEIN"/>
    <property type="match status" value="1"/>
</dbReference>
<dbReference type="InterPro" id="IPR008514">
    <property type="entry name" value="T6SS_Hcp"/>
</dbReference>
<dbReference type="EMBL" id="JADVNV010000006">
    <property type="protein sequence ID" value="MBJ9869527.1"/>
    <property type="molecule type" value="Genomic_DNA"/>
</dbReference>
<gene>
    <name evidence="3" type="primary">hcp</name>
    <name evidence="3" type="ORF">EGS84_01515</name>
    <name evidence="2" type="ORF">I5687_16370</name>
</gene>
<dbReference type="Pfam" id="PF09994">
    <property type="entry name" value="T6SS_Tle1-like_cat"/>
    <property type="match status" value="1"/>
</dbReference>
<proteinExistence type="predicted"/>
<dbReference type="Pfam" id="PF05638">
    <property type="entry name" value="T6SS_HCP"/>
    <property type="match status" value="1"/>
</dbReference>
<name>A0AAQ0V6J5_CITKO</name>
<dbReference type="InterPro" id="IPR018712">
    <property type="entry name" value="Tle1-like_cat"/>
</dbReference>